<protein>
    <submittedName>
        <fullName evidence="7">Alkanesulfonate monooxygenase</fullName>
        <ecNumber evidence="7">1.14.14.5</ecNumber>
    </submittedName>
    <submittedName>
        <fullName evidence="6">LLM class flavin-dependent oxidoreductase</fullName>
    </submittedName>
</protein>
<dbReference type="EMBL" id="JHEG04000001">
    <property type="protein sequence ID" value="KAF3889578.1"/>
    <property type="molecule type" value="Genomic_DNA"/>
</dbReference>
<dbReference type="InterPro" id="IPR050172">
    <property type="entry name" value="SsuD_RutA_monooxygenase"/>
</dbReference>
<evidence type="ECO:0000259" key="5">
    <source>
        <dbReference type="Pfam" id="PF00296"/>
    </source>
</evidence>
<reference evidence="6" key="2">
    <citation type="submission" date="2019-11" db="EMBL/GenBank/DDBJ databases">
        <title>Improved Assembly of Tolypothrix boutellei genome.</title>
        <authorList>
            <person name="Sarangi A.N."/>
            <person name="Mukherjee M."/>
            <person name="Ghosh S."/>
            <person name="Singh D."/>
            <person name="Das A."/>
            <person name="Kant S."/>
            <person name="Prusty A."/>
            <person name="Tripathy S."/>
        </authorList>
    </citation>
    <scope>NUCLEOTIDE SEQUENCE</scope>
    <source>
        <strain evidence="6">VB521301</strain>
    </source>
</reference>
<dbReference type="EMBL" id="JHEG02000059">
    <property type="protein sequence ID" value="KIE07018.1"/>
    <property type="molecule type" value="Genomic_DNA"/>
</dbReference>
<keyword evidence="8" id="KW-1185">Reference proteome</keyword>
<dbReference type="EC" id="1.14.14.5" evidence="7"/>
<accession>A0A0C1QT36</accession>
<dbReference type="InterPro" id="IPR011251">
    <property type="entry name" value="Luciferase-like_dom"/>
</dbReference>
<evidence type="ECO:0000256" key="1">
    <source>
        <dbReference type="ARBA" id="ARBA00022630"/>
    </source>
</evidence>
<evidence type="ECO:0000313" key="6">
    <source>
        <dbReference type="EMBL" id="KAF3889578.1"/>
    </source>
</evidence>
<dbReference type="AlphaFoldDB" id="A0A0C1QT36"/>
<evidence type="ECO:0000256" key="4">
    <source>
        <dbReference type="ARBA" id="ARBA00023033"/>
    </source>
</evidence>
<dbReference type="RefSeq" id="WP_038074277.1">
    <property type="nucleotide sequence ID" value="NZ_JHEG04000001.1"/>
</dbReference>
<evidence type="ECO:0000313" key="7">
    <source>
        <dbReference type="EMBL" id="KIE07018.1"/>
    </source>
</evidence>
<reference evidence="7" key="1">
    <citation type="journal article" date="2015" name="Genome Announc.">
        <title>Draft Genome Sequence of Tolypothrix boutellei Strain VB521301.</title>
        <authorList>
            <person name="Chandrababunaidu M.M."/>
            <person name="Singh D."/>
            <person name="Sen D."/>
            <person name="Bhan S."/>
            <person name="Das S."/>
            <person name="Gupta A."/>
            <person name="Adhikary S.P."/>
            <person name="Tripathy S."/>
        </authorList>
    </citation>
    <scope>NUCLEOTIDE SEQUENCE</scope>
    <source>
        <strain evidence="7">VB521301</strain>
    </source>
</reference>
<evidence type="ECO:0000256" key="2">
    <source>
        <dbReference type="ARBA" id="ARBA00022643"/>
    </source>
</evidence>
<dbReference type="CDD" id="cd01094">
    <property type="entry name" value="Alkanesulfonate_monoxygenase"/>
    <property type="match status" value="1"/>
</dbReference>
<dbReference type="Gene3D" id="3.20.20.30">
    <property type="entry name" value="Luciferase-like domain"/>
    <property type="match status" value="1"/>
</dbReference>
<evidence type="ECO:0000256" key="3">
    <source>
        <dbReference type="ARBA" id="ARBA00023002"/>
    </source>
</evidence>
<keyword evidence="2" id="KW-0288">FMN</keyword>
<dbReference type="Pfam" id="PF00296">
    <property type="entry name" value="Bac_luciferase"/>
    <property type="match status" value="1"/>
</dbReference>
<dbReference type="GO" id="GO:0046306">
    <property type="term" value="P:alkanesulfonate catabolic process"/>
    <property type="evidence" value="ECO:0007669"/>
    <property type="project" value="TreeGrafter"/>
</dbReference>
<keyword evidence="3 7" id="KW-0560">Oxidoreductase</keyword>
<dbReference type="InterPro" id="IPR036661">
    <property type="entry name" value="Luciferase-like_sf"/>
</dbReference>
<dbReference type="OrthoDB" id="9814695at2"/>
<comment type="caution">
    <text evidence="7">The sequence shown here is derived from an EMBL/GenBank/DDBJ whole genome shotgun (WGS) entry which is preliminary data.</text>
</comment>
<name>A0A0C1QT36_9CYAN</name>
<dbReference type="Proteomes" id="UP000029738">
    <property type="component" value="Unassembled WGS sequence"/>
</dbReference>
<organism evidence="7">
    <name type="scientific">Tolypothrix bouteillei VB521301</name>
    <dbReference type="NCBI Taxonomy" id="1479485"/>
    <lineage>
        <taxon>Bacteria</taxon>
        <taxon>Bacillati</taxon>
        <taxon>Cyanobacteriota</taxon>
        <taxon>Cyanophyceae</taxon>
        <taxon>Nostocales</taxon>
        <taxon>Tolypothrichaceae</taxon>
        <taxon>Tolypothrix</taxon>
    </lineage>
</organism>
<evidence type="ECO:0000313" key="8">
    <source>
        <dbReference type="Proteomes" id="UP000029738"/>
    </source>
</evidence>
<proteinExistence type="predicted"/>
<dbReference type="PANTHER" id="PTHR42847">
    <property type="entry name" value="ALKANESULFONATE MONOOXYGENASE"/>
    <property type="match status" value="1"/>
</dbReference>
<dbReference type="PANTHER" id="PTHR42847:SF4">
    <property type="entry name" value="ALKANESULFONATE MONOOXYGENASE-RELATED"/>
    <property type="match status" value="1"/>
</dbReference>
<dbReference type="GO" id="GO:0008726">
    <property type="term" value="F:alkanesulfonate monooxygenase activity"/>
    <property type="evidence" value="ECO:0007669"/>
    <property type="project" value="UniProtKB-EC"/>
</dbReference>
<feature type="domain" description="Luciferase-like" evidence="5">
    <location>
        <begin position="19"/>
        <end position="323"/>
    </location>
</feature>
<dbReference type="SUPFAM" id="SSF51679">
    <property type="entry name" value="Bacterial luciferase-like"/>
    <property type="match status" value="1"/>
</dbReference>
<sequence>MEVLWYLTAPDGPYPWNKKGARKIDYAYMQQLARGIDHLGYSGALLATGVHDTWVLGSSLIPFTERMRFLVAVHPGLLSPTLFAKMAATFDQFSKGRLLINIINGTSNTMAAYGLHLSHDERYSHCDEYLTVWRRLMAGETVDFEGKYINVKQAKIGIPTVQSPYPPLWFGGSSDAALEVAAKHIDTYLTWGETPPQIAERVATMRSLAAKYGRTLRFGIRLYVIVRETEEEAWKAADWLLQHMDRESVMNIQKMLNSGDSVGQQRMLKFHSGQIPQNVKDLEIYPNLWAGLGLVRPGPGTAVVGDPKTVAARLQEYADIGIETFIISGIPLIEEAYRVADLLLPLLPISRPGDNQTPINVHVPTWSSIRETVGAISSAKDIAESAKELG</sequence>
<keyword evidence="4 7" id="KW-0503">Monooxygenase</keyword>
<dbReference type="STRING" id="1479485.DA73_0238065"/>
<keyword evidence="1" id="KW-0285">Flavoprotein</keyword>
<gene>
    <name evidence="7" type="ORF">DA73_0238065</name>
    <name evidence="6" type="ORF">DA73_0400031985</name>
</gene>